<dbReference type="NCBIfam" id="TIGR00272">
    <property type="entry name" value="DPH2"/>
    <property type="match status" value="1"/>
</dbReference>
<dbReference type="CTD" id="1802"/>
<dbReference type="GO" id="GO:0017183">
    <property type="term" value="P:protein histidyl modification to diphthamide"/>
    <property type="evidence" value="ECO:0007669"/>
    <property type="project" value="UniProtKB-UniPathway"/>
</dbReference>
<dbReference type="GeneID" id="103377072"/>
<comment type="similarity">
    <text evidence="3 9">Belongs to the DPH1/DPH2 family. DPH2 subfamily.</text>
</comment>
<keyword evidence="5 9" id="KW-0479">Metal-binding</keyword>
<dbReference type="PANTHER" id="PTHR10762:SF2">
    <property type="entry name" value="2-(3-AMINO-3-CARBOXYPROPYL)HISTIDINE SYNTHASE SUBUNIT 2"/>
    <property type="match status" value="1"/>
</dbReference>
<comment type="cofactor">
    <cofactor evidence="1">
        <name>[4Fe-4S] cluster</name>
        <dbReference type="ChEBI" id="CHEBI:49883"/>
    </cofactor>
</comment>
<name>A0A3P8VZ83_CYNSE</name>
<dbReference type="PANTHER" id="PTHR10762">
    <property type="entry name" value="DIPHTHAMIDE BIOSYNTHESIS PROTEIN"/>
    <property type="match status" value="1"/>
</dbReference>
<dbReference type="SFLD" id="SFLDG01121">
    <property type="entry name" value="Diphthamide_biosynthesis"/>
    <property type="match status" value="1"/>
</dbReference>
<dbReference type="RefSeq" id="XP_008305935.1">
    <property type="nucleotide sequence ID" value="XM_008307713.3"/>
</dbReference>
<evidence type="ECO:0000256" key="8">
    <source>
        <dbReference type="ARBA" id="ARBA00045159"/>
    </source>
</evidence>
<evidence type="ECO:0000256" key="7">
    <source>
        <dbReference type="ARBA" id="ARBA00023014"/>
    </source>
</evidence>
<evidence type="ECO:0000256" key="2">
    <source>
        <dbReference type="ARBA" id="ARBA00005156"/>
    </source>
</evidence>
<dbReference type="OMA" id="QIWNENH"/>
<comment type="function">
    <text evidence="8 9">Required for the first step of diphthamide biosynthesis, a post-translational modification of histidine which occurs in elongation factor 2. DPH1 and DPH2 transfer a 3-amino-3-carboxypropyl (ACP) group from S-adenosyl-L-methionine (SAM) to a histidine residue, the reaction is assisted by a reduction system comprising DPH3 and a NADH-dependent reductase. Facilitates the reduction of the catalytic iron-sulfur cluster found in the DPH1 subunit.</text>
</comment>
<evidence type="ECO:0000256" key="5">
    <source>
        <dbReference type="ARBA" id="ARBA00022723"/>
    </source>
</evidence>
<organism evidence="10 11">
    <name type="scientific">Cynoglossus semilaevis</name>
    <name type="common">Tongue sole</name>
    <dbReference type="NCBI Taxonomy" id="244447"/>
    <lineage>
        <taxon>Eukaryota</taxon>
        <taxon>Metazoa</taxon>
        <taxon>Chordata</taxon>
        <taxon>Craniata</taxon>
        <taxon>Vertebrata</taxon>
        <taxon>Euteleostomi</taxon>
        <taxon>Actinopterygii</taxon>
        <taxon>Neopterygii</taxon>
        <taxon>Teleostei</taxon>
        <taxon>Neoteleostei</taxon>
        <taxon>Acanthomorphata</taxon>
        <taxon>Carangaria</taxon>
        <taxon>Pleuronectiformes</taxon>
        <taxon>Pleuronectoidei</taxon>
        <taxon>Cynoglossidae</taxon>
        <taxon>Cynoglossinae</taxon>
        <taxon>Cynoglossus</taxon>
    </lineage>
</organism>
<dbReference type="GO" id="GO:0090560">
    <property type="term" value="F:2-(3-amino-3-carboxypropyl)histidine synthase activity"/>
    <property type="evidence" value="ECO:0007669"/>
    <property type="project" value="InterPro"/>
</dbReference>
<dbReference type="GO" id="GO:0046872">
    <property type="term" value="F:metal ion binding"/>
    <property type="evidence" value="ECO:0007669"/>
    <property type="project" value="UniProtKB-KW"/>
</dbReference>
<dbReference type="UniPathway" id="UPA00559"/>
<dbReference type="InterPro" id="IPR016435">
    <property type="entry name" value="DPH1/DPH2"/>
</dbReference>
<dbReference type="Ensembl" id="ENSCSET00000020828.1">
    <property type="protein sequence ID" value="ENSCSEP00000020568.1"/>
    <property type="gene ID" value="ENSCSEG00000013135.1"/>
</dbReference>
<reference evidence="10 11" key="1">
    <citation type="journal article" date="2014" name="Nat. Genet.">
        <title>Whole-genome sequence of a flatfish provides insights into ZW sex chromosome evolution and adaptation to a benthic lifestyle.</title>
        <authorList>
            <person name="Chen S."/>
            <person name="Zhang G."/>
            <person name="Shao C."/>
            <person name="Huang Q."/>
            <person name="Liu G."/>
            <person name="Zhang P."/>
            <person name="Song W."/>
            <person name="An N."/>
            <person name="Chalopin D."/>
            <person name="Volff J.N."/>
            <person name="Hong Y."/>
            <person name="Li Q."/>
            <person name="Sha Z."/>
            <person name="Zhou H."/>
            <person name="Xie M."/>
            <person name="Yu Q."/>
            <person name="Liu Y."/>
            <person name="Xiang H."/>
            <person name="Wang N."/>
            <person name="Wu K."/>
            <person name="Yang C."/>
            <person name="Zhou Q."/>
            <person name="Liao X."/>
            <person name="Yang L."/>
            <person name="Hu Q."/>
            <person name="Zhang J."/>
            <person name="Meng L."/>
            <person name="Jin L."/>
            <person name="Tian Y."/>
            <person name="Lian J."/>
            <person name="Yang J."/>
            <person name="Miao G."/>
            <person name="Liu S."/>
            <person name="Liang Z."/>
            <person name="Yan F."/>
            <person name="Li Y."/>
            <person name="Sun B."/>
            <person name="Zhang H."/>
            <person name="Zhang J."/>
            <person name="Zhu Y."/>
            <person name="Du M."/>
            <person name="Zhao Y."/>
            <person name="Schartl M."/>
            <person name="Tang Q."/>
            <person name="Wang J."/>
        </authorList>
    </citation>
    <scope>NUCLEOTIDE SEQUENCE</scope>
</reference>
<sequence length="493" mass="54539">MASAFSSSSETVIQRVVDVTVKAITAVDELEEFYDIKTTCDFILEKQFKKVALQFPDELLVDSVAVSAAIEKCSNAKTFILGDTSYGSCCVDEVAAEHVGADCVVHYGRACLSPSKRLPLLYVFDKRPVDVQRCASSYREFYPDTQSHVIILYDVNYVHAIGDLLALLSADYPNLVASELVVEGEQCYCHGPVKRRQIDLCLSEEEEDKRSICQFGRQFTLKNGSSLTDYSMFYIGQEGATLRNFMMTWNRCSFSSFDPVTMTGRAESVSINRALMKRFYAIERAKDAGVVGILVGTLGVADYLDIIQQLKETIRRAGKKSYMFAMGKLNVAKLANFLEIDIFVLIACPENSLLDSAEFYRPVVTPFEMEVACNKNREWSEEYVTDFRHLLPGGQSHVPLADQLEDAAETDVSLITGALRSHGLVDSETAESSPGSSVVLRNQTLTVATANSAASFLAERSWRGLEQKLGETPVVKAAEGRRGIAIAYEEEGT</sequence>
<dbReference type="STRING" id="244447.ENSCSEP00000020568"/>
<dbReference type="NCBIfam" id="TIGR00322">
    <property type="entry name" value="diphth2_R"/>
    <property type="match status" value="1"/>
</dbReference>
<dbReference type="Gene3D" id="3.40.50.11840">
    <property type="entry name" value="Diphthamide synthesis DPH1/DPH2 domain 1"/>
    <property type="match status" value="1"/>
</dbReference>
<protein>
    <recommendedName>
        <fullName evidence="4 9">2-(3-amino-3-carboxypropyl)histidine synthase subunit 2</fullName>
    </recommendedName>
</protein>
<dbReference type="GeneTree" id="ENSGT00940000153694"/>
<evidence type="ECO:0000256" key="3">
    <source>
        <dbReference type="ARBA" id="ARBA00006179"/>
    </source>
</evidence>
<dbReference type="KEGG" id="csem:103377072"/>
<keyword evidence="11" id="KW-1185">Reference proteome</keyword>
<dbReference type="InterPro" id="IPR010014">
    <property type="entry name" value="DHP2"/>
</dbReference>
<dbReference type="FunFam" id="3.40.50.11860:FF:000001">
    <property type="entry name" value="2-(3-amino-3-carboxypropyl)histidine synthase subunit 2"/>
    <property type="match status" value="1"/>
</dbReference>
<comment type="pathway">
    <text evidence="2 9">Protein modification; peptidyl-diphthamide biosynthesis.</text>
</comment>
<evidence type="ECO:0000256" key="1">
    <source>
        <dbReference type="ARBA" id="ARBA00001966"/>
    </source>
</evidence>
<dbReference type="InParanoid" id="A0A3P8VZ83"/>
<dbReference type="SFLD" id="SFLDF00408">
    <property type="entry name" value="Diphthamide_biosynthesis_famil"/>
    <property type="match status" value="1"/>
</dbReference>
<dbReference type="InterPro" id="IPR042263">
    <property type="entry name" value="DPH1/DPH2_1"/>
</dbReference>
<dbReference type="Proteomes" id="UP000265120">
    <property type="component" value="Chromosome 3"/>
</dbReference>
<dbReference type="Gene3D" id="3.40.50.11860">
    <property type="entry name" value="Diphthamide synthesis DPH1/DPH2 domain 3"/>
    <property type="match status" value="1"/>
</dbReference>
<evidence type="ECO:0000313" key="11">
    <source>
        <dbReference type="Proteomes" id="UP000265120"/>
    </source>
</evidence>
<evidence type="ECO:0000256" key="9">
    <source>
        <dbReference type="RuleBase" id="RU364133"/>
    </source>
</evidence>
<evidence type="ECO:0000313" key="10">
    <source>
        <dbReference type="Ensembl" id="ENSCSEP00000020568.1"/>
    </source>
</evidence>
<dbReference type="GO" id="GO:0051536">
    <property type="term" value="F:iron-sulfur cluster binding"/>
    <property type="evidence" value="ECO:0007669"/>
    <property type="project" value="UniProtKB-KW"/>
</dbReference>
<proteinExistence type="inferred from homology"/>
<dbReference type="FunFam" id="3.40.50.11840:FF:000002">
    <property type="entry name" value="2-(3-amino-3-carboxypropyl)histidine synthase subunit 2"/>
    <property type="match status" value="1"/>
</dbReference>
<keyword evidence="7 9" id="KW-0411">Iron-sulfur</keyword>
<dbReference type="SFLD" id="SFLDS00032">
    <property type="entry name" value="Radical_SAM_3-amino-3-carboxyp"/>
    <property type="match status" value="1"/>
</dbReference>
<dbReference type="FunCoup" id="A0A3P8VZ83">
    <property type="interactions" value="1373"/>
</dbReference>
<dbReference type="AlphaFoldDB" id="A0A3P8VZ83"/>
<evidence type="ECO:0000256" key="6">
    <source>
        <dbReference type="ARBA" id="ARBA00023004"/>
    </source>
</evidence>
<keyword evidence="6 9" id="KW-0408">Iron</keyword>
<reference evidence="10" key="2">
    <citation type="submission" date="2025-08" db="UniProtKB">
        <authorList>
            <consortium name="Ensembl"/>
        </authorList>
    </citation>
    <scope>IDENTIFICATION</scope>
</reference>
<reference evidence="10" key="3">
    <citation type="submission" date="2025-09" db="UniProtKB">
        <authorList>
            <consortium name="Ensembl"/>
        </authorList>
    </citation>
    <scope>IDENTIFICATION</scope>
</reference>
<dbReference type="InterPro" id="IPR042265">
    <property type="entry name" value="DPH1/DPH2_3"/>
</dbReference>
<accession>A0A3P8VZ83</accession>
<dbReference type="OrthoDB" id="449241at2759"/>
<dbReference type="Pfam" id="PF01866">
    <property type="entry name" value="Diphthamide_syn"/>
    <property type="match status" value="1"/>
</dbReference>
<evidence type="ECO:0000256" key="4">
    <source>
        <dbReference type="ARBA" id="ARBA00021914"/>
    </source>
</evidence>